<evidence type="ECO:0000256" key="7">
    <source>
        <dbReference type="RuleBase" id="RU362091"/>
    </source>
</evidence>
<feature type="transmembrane region" description="Helical" evidence="8">
    <location>
        <begin position="75"/>
        <end position="96"/>
    </location>
</feature>
<evidence type="ECO:0000256" key="3">
    <source>
        <dbReference type="ARBA" id="ARBA00022448"/>
    </source>
</evidence>
<accession>A0A239LAM3</accession>
<evidence type="ECO:0000256" key="5">
    <source>
        <dbReference type="ARBA" id="ARBA00022989"/>
    </source>
</evidence>
<dbReference type="InterPro" id="IPR038377">
    <property type="entry name" value="Na/Glc_symporter_sf"/>
</dbReference>
<keyword evidence="10" id="KW-1185">Reference proteome</keyword>
<evidence type="ECO:0000256" key="1">
    <source>
        <dbReference type="ARBA" id="ARBA00004141"/>
    </source>
</evidence>
<keyword evidence="4 8" id="KW-0812">Transmembrane</keyword>
<gene>
    <name evidence="9" type="ORF">SAMN05421770_106264</name>
</gene>
<dbReference type="GO" id="GO:0022857">
    <property type="term" value="F:transmembrane transporter activity"/>
    <property type="evidence" value="ECO:0007669"/>
    <property type="project" value="InterPro"/>
</dbReference>
<evidence type="ECO:0000313" key="10">
    <source>
        <dbReference type="Proteomes" id="UP000198356"/>
    </source>
</evidence>
<feature type="transmembrane region" description="Helical" evidence="8">
    <location>
        <begin position="491"/>
        <end position="509"/>
    </location>
</feature>
<dbReference type="Pfam" id="PF00474">
    <property type="entry name" value="SSF"/>
    <property type="match status" value="1"/>
</dbReference>
<feature type="transmembrane region" description="Helical" evidence="8">
    <location>
        <begin position="197"/>
        <end position="218"/>
    </location>
</feature>
<keyword evidence="3" id="KW-0813">Transport</keyword>
<dbReference type="CDD" id="cd10322">
    <property type="entry name" value="SLC5sbd"/>
    <property type="match status" value="1"/>
</dbReference>
<comment type="similarity">
    <text evidence="2 7">Belongs to the sodium:solute symporter (SSF) (TC 2.A.21) family.</text>
</comment>
<dbReference type="GO" id="GO:0005886">
    <property type="term" value="C:plasma membrane"/>
    <property type="evidence" value="ECO:0007669"/>
    <property type="project" value="TreeGrafter"/>
</dbReference>
<feature type="transmembrane region" description="Helical" evidence="8">
    <location>
        <begin position="158"/>
        <end position="177"/>
    </location>
</feature>
<evidence type="ECO:0000256" key="8">
    <source>
        <dbReference type="SAM" id="Phobius"/>
    </source>
</evidence>
<feature type="transmembrane region" description="Helical" evidence="8">
    <location>
        <begin position="116"/>
        <end position="133"/>
    </location>
</feature>
<dbReference type="AlphaFoldDB" id="A0A239LAM3"/>
<keyword evidence="5 8" id="KW-1133">Transmembrane helix</keyword>
<name>A0A239LAM3_9BACT</name>
<dbReference type="Proteomes" id="UP000198356">
    <property type="component" value="Unassembled WGS sequence"/>
</dbReference>
<evidence type="ECO:0000256" key="6">
    <source>
        <dbReference type="ARBA" id="ARBA00023136"/>
    </source>
</evidence>
<dbReference type="EMBL" id="FZOU01000006">
    <property type="protein sequence ID" value="SNT27707.1"/>
    <property type="molecule type" value="Genomic_DNA"/>
</dbReference>
<feature type="transmembrane region" description="Helical" evidence="8">
    <location>
        <begin position="401"/>
        <end position="419"/>
    </location>
</feature>
<feature type="transmembrane region" description="Helical" evidence="8">
    <location>
        <begin position="338"/>
        <end position="366"/>
    </location>
</feature>
<dbReference type="PANTHER" id="PTHR48086:SF7">
    <property type="entry name" value="SODIUM-SOLUTE SYMPORTER-RELATED"/>
    <property type="match status" value="1"/>
</dbReference>
<dbReference type="InterPro" id="IPR001734">
    <property type="entry name" value="Na/solute_symporter"/>
</dbReference>
<comment type="subcellular location">
    <subcellularLocation>
        <location evidence="1">Membrane</location>
        <topology evidence="1">Multi-pass membrane protein</topology>
    </subcellularLocation>
</comment>
<evidence type="ECO:0000256" key="2">
    <source>
        <dbReference type="ARBA" id="ARBA00006434"/>
    </source>
</evidence>
<organism evidence="9 10">
    <name type="scientific">Granulicella rosea</name>
    <dbReference type="NCBI Taxonomy" id="474952"/>
    <lineage>
        <taxon>Bacteria</taxon>
        <taxon>Pseudomonadati</taxon>
        <taxon>Acidobacteriota</taxon>
        <taxon>Terriglobia</taxon>
        <taxon>Terriglobales</taxon>
        <taxon>Acidobacteriaceae</taxon>
        <taxon>Granulicella</taxon>
    </lineage>
</organism>
<dbReference type="PANTHER" id="PTHR48086">
    <property type="entry name" value="SODIUM/PROLINE SYMPORTER-RELATED"/>
    <property type="match status" value="1"/>
</dbReference>
<feature type="transmembrane region" description="Helical" evidence="8">
    <location>
        <begin position="301"/>
        <end position="326"/>
    </location>
</feature>
<feature type="transmembrane region" description="Helical" evidence="8">
    <location>
        <begin position="458"/>
        <end position="479"/>
    </location>
</feature>
<feature type="transmembrane region" description="Helical" evidence="8">
    <location>
        <begin position="263"/>
        <end position="280"/>
    </location>
</feature>
<protein>
    <submittedName>
        <fullName evidence="9">Solute:Na+ symporter, SSS family/sodium/proline symporter</fullName>
    </submittedName>
</protein>
<feature type="transmembrane region" description="Helical" evidence="8">
    <location>
        <begin position="431"/>
        <end position="451"/>
    </location>
</feature>
<reference evidence="9 10" key="1">
    <citation type="submission" date="2017-06" db="EMBL/GenBank/DDBJ databases">
        <authorList>
            <person name="Kim H.J."/>
            <person name="Triplett B.A."/>
        </authorList>
    </citation>
    <scope>NUCLEOTIDE SEQUENCE [LARGE SCALE GENOMIC DNA]</scope>
    <source>
        <strain evidence="9 10">DSM 18704</strain>
    </source>
</reference>
<sequence>MSTSLQSPSGLWHRCKRKFAPAPFVPHAALSDPHGRSSTLTPLMNLYAIVLGLIVLTLLTVSLTRMSKVKTKADYLVAGRSLPAFVLVFTLLSSWIGSGSLLGGAENAYRHGFAALWQGGGGWAGLLLIYFIAPRARKFARFTIPDLLEVRYNQTARVLGVIAILFTYTAITCYQFIGGGDIVHLIFPSVSAIAGRYIIAGFVIVFTAIAGMSSVAYMDVAIGLLTTFTMIAALPVLIHQAGGIAAVHLALPATHFQLFGDLSGIQAAELFLPTCLLMLGNQSMYQKFFSARSEKDATRAVLGWVVGTVILESIIVAIAVVGSALFPTGEVHDHPREILAYTGLHGLTGSGPLMLLGALLIGAIFAKIISTANNYLFSPATNLVNDVFVRYISPDASNTKILWVSRAMVVLLGGWALYQGLGTESVLKKSLYAYTIYSAALTPVILAAFFWKRATASAAVSSIAVGTFVTVFWDSQLVHDTLPKIVSDRDAIFPALIGSLAGLLVVSLLTPPPTAAQLEPFAEA</sequence>
<evidence type="ECO:0000313" key="9">
    <source>
        <dbReference type="EMBL" id="SNT27707.1"/>
    </source>
</evidence>
<feature type="transmembrane region" description="Helical" evidence="8">
    <location>
        <begin position="44"/>
        <end position="63"/>
    </location>
</feature>
<proteinExistence type="inferred from homology"/>
<dbReference type="Gene3D" id="1.20.1730.10">
    <property type="entry name" value="Sodium/glucose cotransporter"/>
    <property type="match status" value="1"/>
</dbReference>
<evidence type="ECO:0000256" key="4">
    <source>
        <dbReference type="ARBA" id="ARBA00022692"/>
    </source>
</evidence>
<dbReference type="InterPro" id="IPR050277">
    <property type="entry name" value="Sodium:Solute_Symporter"/>
</dbReference>
<feature type="transmembrane region" description="Helical" evidence="8">
    <location>
        <begin position="230"/>
        <end position="251"/>
    </location>
</feature>
<dbReference type="PROSITE" id="PS50283">
    <property type="entry name" value="NA_SOLUT_SYMP_3"/>
    <property type="match status" value="1"/>
</dbReference>
<keyword evidence="6 8" id="KW-0472">Membrane</keyword>